<dbReference type="OrthoDB" id="7389561at2"/>
<dbReference type="PANTHER" id="PTHR42792:SF1">
    <property type="entry name" value="FLAGELLAR HOOK-ASSOCIATED PROTEIN 3"/>
    <property type="match status" value="1"/>
</dbReference>
<feature type="domain" description="Flagellin C-terminal" evidence="5">
    <location>
        <begin position="197"/>
        <end position="279"/>
    </location>
</feature>
<comment type="caution">
    <text evidence="6">The sequence shown here is derived from an EMBL/GenBank/DDBJ whole genome shotgun (WGS) entry which is preliminary data.</text>
</comment>
<evidence type="ECO:0000259" key="4">
    <source>
        <dbReference type="Pfam" id="PF00669"/>
    </source>
</evidence>
<evidence type="ECO:0000313" key="7">
    <source>
        <dbReference type="Proteomes" id="UP000321249"/>
    </source>
</evidence>
<evidence type="ECO:0000313" key="6">
    <source>
        <dbReference type="EMBL" id="TXC63819.1"/>
    </source>
</evidence>
<dbReference type="SUPFAM" id="SSF64518">
    <property type="entry name" value="Phase 1 flagellin"/>
    <property type="match status" value="1"/>
</dbReference>
<dbReference type="RefSeq" id="WP_147043226.1">
    <property type="nucleotide sequence ID" value="NZ_BAABIR010000004.1"/>
</dbReference>
<comment type="subcellular location">
    <subcellularLocation>
        <location evidence="3">Secreted</location>
    </subcellularLocation>
    <subcellularLocation>
        <location evidence="3">Bacterial flagellum</location>
    </subcellularLocation>
</comment>
<keyword evidence="2 3" id="KW-0975">Bacterial flagellum</keyword>
<accession>A0A5C6TUC0</accession>
<dbReference type="EMBL" id="VOQQ01000001">
    <property type="protein sequence ID" value="TXC63819.1"/>
    <property type="molecule type" value="Genomic_DNA"/>
</dbReference>
<name>A0A5C6TUC0_9SPHN</name>
<evidence type="ECO:0000256" key="3">
    <source>
        <dbReference type="RuleBase" id="RU362073"/>
    </source>
</evidence>
<feature type="domain" description="Flagellin N-terminal" evidence="4">
    <location>
        <begin position="25"/>
        <end position="136"/>
    </location>
</feature>
<keyword evidence="7" id="KW-1185">Reference proteome</keyword>
<dbReference type="InterPro" id="IPR001029">
    <property type="entry name" value="Flagellin_N"/>
</dbReference>
<evidence type="ECO:0000256" key="1">
    <source>
        <dbReference type="ARBA" id="ARBA00005709"/>
    </source>
</evidence>
<comment type="similarity">
    <text evidence="1 3">Belongs to the bacterial flagellin family.</text>
</comment>
<sequence>MISGTRYNLTLEINRQLSLAQQIAYGQAQISTTKRLQAPSDDPVAAARIAQIGITQVNESAWNTNLANAAAAASRADTALGAVENALGRANELMISAANGTLSAADRSTIALELRSIADELSALQVTKDSRGNDLFPSSAPTQIPVGDGLTIAAVGTKADIFQVDTSSGPQDMAAIIGAAADALDANDPAAIGQSLDDIGAAVQHAATEHGKQGARGNRIDQFIDGLADSGLQLKEERSGLEDTDVTAVVAKLQSQELTLQAAQAVFARVNQHTLFDLLG</sequence>
<gene>
    <name evidence="6" type="ORF">FRZ32_09190</name>
</gene>
<dbReference type="Gene3D" id="1.20.1330.10">
    <property type="entry name" value="f41 fragment of flagellin, N-terminal domain"/>
    <property type="match status" value="1"/>
</dbReference>
<keyword evidence="6" id="KW-0969">Cilium</keyword>
<dbReference type="PANTHER" id="PTHR42792">
    <property type="entry name" value="FLAGELLIN"/>
    <property type="match status" value="1"/>
</dbReference>
<evidence type="ECO:0000256" key="2">
    <source>
        <dbReference type="ARBA" id="ARBA00023143"/>
    </source>
</evidence>
<proteinExistence type="inferred from homology"/>
<dbReference type="GO" id="GO:0005576">
    <property type="term" value="C:extracellular region"/>
    <property type="evidence" value="ECO:0007669"/>
    <property type="project" value="UniProtKB-SubCell"/>
</dbReference>
<organism evidence="6 7">
    <name type="scientific">Allosphingosinicella ginsenosidimutans</name>
    <dbReference type="NCBI Taxonomy" id="1176539"/>
    <lineage>
        <taxon>Bacteria</taxon>
        <taxon>Pseudomonadati</taxon>
        <taxon>Pseudomonadota</taxon>
        <taxon>Alphaproteobacteria</taxon>
        <taxon>Sphingomonadales</taxon>
        <taxon>Sphingomonadaceae</taxon>
        <taxon>Allosphingosinicella</taxon>
    </lineage>
</organism>
<comment type="function">
    <text evidence="3">Flagellin is the subunit protein which polymerizes to form the filaments of bacterial flagella.</text>
</comment>
<dbReference type="InterPro" id="IPR046358">
    <property type="entry name" value="Flagellin_C"/>
</dbReference>
<reference evidence="6 7" key="1">
    <citation type="journal article" date="2015" name="J. Microbiol.">
        <title>Sphingosinicella ginsenosidimutans sp. nov., with ginsenoside converting activity.</title>
        <authorList>
            <person name="Kim J.K."/>
            <person name="Kang M.S."/>
            <person name="Park S.C."/>
            <person name="Kim K.M."/>
            <person name="Choi K."/>
            <person name="Yoon M.H."/>
            <person name="Im W.T."/>
        </authorList>
    </citation>
    <scope>NUCLEOTIDE SEQUENCE [LARGE SCALE GENOMIC DNA]</scope>
    <source>
        <strain evidence="6 7">BS-11</strain>
    </source>
</reference>
<keyword evidence="3" id="KW-0964">Secreted</keyword>
<dbReference type="InterPro" id="IPR001492">
    <property type="entry name" value="Flagellin"/>
</dbReference>
<evidence type="ECO:0000259" key="5">
    <source>
        <dbReference type="Pfam" id="PF00700"/>
    </source>
</evidence>
<dbReference type="GO" id="GO:0009288">
    <property type="term" value="C:bacterial-type flagellum"/>
    <property type="evidence" value="ECO:0007669"/>
    <property type="project" value="UniProtKB-SubCell"/>
</dbReference>
<dbReference type="Pfam" id="PF00669">
    <property type="entry name" value="Flagellin_N"/>
    <property type="match status" value="1"/>
</dbReference>
<dbReference type="Pfam" id="PF00700">
    <property type="entry name" value="Flagellin_C"/>
    <property type="match status" value="1"/>
</dbReference>
<dbReference type="Proteomes" id="UP000321249">
    <property type="component" value="Unassembled WGS sequence"/>
</dbReference>
<keyword evidence="6" id="KW-0282">Flagellum</keyword>
<protein>
    <recommendedName>
        <fullName evidence="3">Flagellin</fullName>
    </recommendedName>
</protein>
<dbReference type="GO" id="GO:0005198">
    <property type="term" value="F:structural molecule activity"/>
    <property type="evidence" value="ECO:0007669"/>
    <property type="project" value="UniProtKB-UniRule"/>
</dbReference>
<keyword evidence="6" id="KW-0966">Cell projection</keyword>
<dbReference type="AlphaFoldDB" id="A0A5C6TUC0"/>